<name>A0ACC4DVM7_PURLI</name>
<dbReference type="EMBL" id="JBGNUJ010000004">
    <property type="protein sequence ID" value="KAL3960379.1"/>
    <property type="molecule type" value="Genomic_DNA"/>
</dbReference>
<organism evidence="1 2">
    <name type="scientific">Purpureocillium lilacinum</name>
    <name type="common">Paecilomyces lilacinus</name>
    <dbReference type="NCBI Taxonomy" id="33203"/>
    <lineage>
        <taxon>Eukaryota</taxon>
        <taxon>Fungi</taxon>
        <taxon>Dikarya</taxon>
        <taxon>Ascomycota</taxon>
        <taxon>Pezizomycotina</taxon>
        <taxon>Sordariomycetes</taxon>
        <taxon>Hypocreomycetidae</taxon>
        <taxon>Hypocreales</taxon>
        <taxon>Ophiocordycipitaceae</taxon>
        <taxon>Purpureocillium</taxon>
    </lineage>
</organism>
<proteinExistence type="predicted"/>
<keyword evidence="2" id="KW-1185">Reference proteome</keyword>
<evidence type="ECO:0000313" key="1">
    <source>
        <dbReference type="EMBL" id="KAL3960379.1"/>
    </source>
</evidence>
<accession>A0ACC4DVM7</accession>
<reference evidence="1" key="1">
    <citation type="submission" date="2024-12" db="EMBL/GenBank/DDBJ databases">
        <title>Comparative genomics and development of molecular markers within Purpureocillium lilacinum and among Purpureocillium species.</title>
        <authorList>
            <person name="Yeh Z.-Y."/>
            <person name="Ni N.-T."/>
            <person name="Lo P.-H."/>
            <person name="Mushyakhwo K."/>
            <person name="Lin C.-F."/>
            <person name="Nai Y.-S."/>
        </authorList>
    </citation>
    <scope>NUCLEOTIDE SEQUENCE</scope>
    <source>
        <strain evidence="1">NCHU-NPUST-175</strain>
    </source>
</reference>
<gene>
    <name evidence="1" type="ORF">ACCO45_005496</name>
</gene>
<comment type="caution">
    <text evidence="1">The sequence shown here is derived from an EMBL/GenBank/DDBJ whole genome shotgun (WGS) entry which is preliminary data.</text>
</comment>
<sequence length="303" mass="33954">MTSDSDVDATFANTFVVHGDAEGSAVTLQTLSAADHPRKKRAHRKSRRGCMACKRRRVKCDERRAFDEEFVMSTVLCLAATHLTALRPQDVKYANASTRLLSKSLRLLRQNLSRPFTKDTCDSIVGTAILVNYISWCHLDFLDGQRDNDAALDLSRDQLILLSPGVLQVFFQALPIFMAEKSDFLAIVHQHPRLNIEEALRKRGVDPARFVQPFMAIYDDPQYQTRGVTRPDKASGNEPSLHSWRFLLSLETELSSNDSTPSTRHTNAERVAKSLRVAAENFGSKNDPVLDGKDQDVVANHTS</sequence>
<protein>
    <submittedName>
        <fullName evidence="1">Uncharacterized protein</fullName>
    </submittedName>
</protein>
<dbReference type="Proteomes" id="UP001638806">
    <property type="component" value="Unassembled WGS sequence"/>
</dbReference>
<evidence type="ECO:0000313" key="2">
    <source>
        <dbReference type="Proteomes" id="UP001638806"/>
    </source>
</evidence>